<dbReference type="eggNOG" id="KOG3510">
    <property type="taxonomic scope" value="Eukaryota"/>
</dbReference>
<evidence type="ECO:0000313" key="4">
    <source>
        <dbReference type="Proteomes" id="UP000009046"/>
    </source>
</evidence>
<dbReference type="EnsemblMetazoa" id="PHUM427180-RA">
    <property type="protein sequence ID" value="PHUM427180-PA"/>
    <property type="gene ID" value="PHUM427180"/>
</dbReference>
<feature type="chain" id="PRO_5014570198" description="Ig-like domain-containing protein" evidence="1">
    <location>
        <begin position="18"/>
        <end position="136"/>
    </location>
</feature>
<sequence length="136" mass="15683">MFSLWYLLVIQAYKVSIEVLSASRGCTAILRCVVPSFVKEMVKVVSWVQDPSTYLYPKLQGDGKYHVLPTGELLIHNLQLNDQYPQYRCRTMHRLTRQVVGSPPATIRISGTNKGFKRFFFQSGSKINDRKKNKKK</sequence>
<reference evidence="2" key="2">
    <citation type="submission" date="2007-04" db="EMBL/GenBank/DDBJ databases">
        <title>The genome of the human body louse.</title>
        <authorList>
            <consortium name="The Human Body Louse Genome Consortium"/>
            <person name="Kirkness E."/>
            <person name="Walenz B."/>
            <person name="Hass B."/>
            <person name="Bruggner R."/>
            <person name="Strausberg R."/>
        </authorList>
    </citation>
    <scope>NUCLEOTIDE SEQUENCE</scope>
    <source>
        <strain evidence="2">USDA</strain>
    </source>
</reference>
<evidence type="ECO:0000256" key="1">
    <source>
        <dbReference type="SAM" id="SignalP"/>
    </source>
</evidence>
<dbReference type="Proteomes" id="UP000009046">
    <property type="component" value="Unassembled WGS sequence"/>
</dbReference>
<organism>
    <name type="scientific">Pediculus humanus subsp. corporis</name>
    <name type="common">Body louse</name>
    <dbReference type="NCBI Taxonomy" id="121224"/>
    <lineage>
        <taxon>Eukaryota</taxon>
        <taxon>Metazoa</taxon>
        <taxon>Ecdysozoa</taxon>
        <taxon>Arthropoda</taxon>
        <taxon>Hexapoda</taxon>
        <taxon>Insecta</taxon>
        <taxon>Pterygota</taxon>
        <taxon>Neoptera</taxon>
        <taxon>Paraneoptera</taxon>
        <taxon>Psocodea</taxon>
        <taxon>Troctomorpha</taxon>
        <taxon>Phthiraptera</taxon>
        <taxon>Anoplura</taxon>
        <taxon>Pediculidae</taxon>
        <taxon>Pediculus</taxon>
    </lineage>
</organism>
<dbReference type="InterPro" id="IPR013783">
    <property type="entry name" value="Ig-like_fold"/>
</dbReference>
<name>E0VT57_PEDHC</name>
<evidence type="ECO:0000313" key="3">
    <source>
        <dbReference type="EnsemblMetazoa" id="PHUM427180-PA"/>
    </source>
</evidence>
<protein>
    <recommendedName>
        <fullName evidence="5">Ig-like domain-containing protein</fullName>
    </recommendedName>
</protein>
<dbReference type="EMBL" id="AAZO01005217">
    <property type="status" value="NOT_ANNOTATED_CDS"/>
    <property type="molecule type" value="Genomic_DNA"/>
</dbReference>
<accession>E0VT57</accession>
<keyword evidence="1" id="KW-0732">Signal</keyword>
<feature type="signal peptide" evidence="1">
    <location>
        <begin position="1"/>
        <end position="17"/>
    </location>
</feature>
<gene>
    <name evidence="3" type="primary">8230100</name>
    <name evidence="2" type="ORF">Phum_PHUM427180</name>
</gene>
<keyword evidence="4" id="KW-1185">Reference proteome</keyword>
<dbReference type="STRING" id="121224.E0VT57"/>
<dbReference type="SUPFAM" id="SSF48726">
    <property type="entry name" value="Immunoglobulin"/>
    <property type="match status" value="1"/>
</dbReference>
<reference evidence="2" key="1">
    <citation type="submission" date="2007-04" db="EMBL/GenBank/DDBJ databases">
        <title>Annotation of Pediculus humanus corporis strain USDA.</title>
        <authorList>
            <person name="Kirkness E."/>
            <person name="Hannick L."/>
            <person name="Hass B."/>
            <person name="Bruggner R."/>
            <person name="Lawson D."/>
            <person name="Bidwell S."/>
            <person name="Joardar V."/>
            <person name="Caler E."/>
            <person name="Walenz B."/>
            <person name="Inman J."/>
            <person name="Schobel S."/>
            <person name="Galinsky K."/>
            <person name="Amedeo P."/>
            <person name="Strausberg R."/>
        </authorList>
    </citation>
    <scope>NUCLEOTIDE SEQUENCE</scope>
    <source>
        <strain evidence="2">USDA</strain>
    </source>
</reference>
<dbReference type="HOGENOM" id="CLU_1877893_0_0_1"/>
<dbReference type="VEuPathDB" id="VectorBase:PHUM427180"/>
<dbReference type="EMBL" id="DS235759">
    <property type="protein sequence ID" value="EEB16563.1"/>
    <property type="molecule type" value="Genomic_DNA"/>
</dbReference>
<proteinExistence type="predicted"/>
<evidence type="ECO:0008006" key="5">
    <source>
        <dbReference type="Google" id="ProtNLM"/>
    </source>
</evidence>
<dbReference type="OMA" id="TGEMYIR"/>
<dbReference type="GeneID" id="8230100"/>
<dbReference type="CTD" id="8230100"/>
<dbReference type="InterPro" id="IPR036179">
    <property type="entry name" value="Ig-like_dom_sf"/>
</dbReference>
<dbReference type="AlphaFoldDB" id="E0VT57"/>
<dbReference type="Gene3D" id="2.60.40.10">
    <property type="entry name" value="Immunoglobulins"/>
    <property type="match status" value="1"/>
</dbReference>
<evidence type="ECO:0000313" key="2">
    <source>
        <dbReference type="EMBL" id="EEB16563.1"/>
    </source>
</evidence>
<reference evidence="3" key="3">
    <citation type="submission" date="2021-02" db="UniProtKB">
        <authorList>
            <consortium name="EnsemblMetazoa"/>
        </authorList>
    </citation>
    <scope>IDENTIFICATION</scope>
    <source>
        <strain evidence="3">USDA</strain>
    </source>
</reference>
<dbReference type="RefSeq" id="XP_002429301.1">
    <property type="nucleotide sequence ID" value="XM_002429256.1"/>
</dbReference>
<dbReference type="OrthoDB" id="5969272at2759"/>
<dbReference type="KEGG" id="phu:Phum_PHUM427180"/>
<dbReference type="InParanoid" id="E0VT57"/>